<feature type="transmembrane region" description="Helical" evidence="1">
    <location>
        <begin position="243"/>
        <end position="262"/>
    </location>
</feature>
<reference evidence="2 3" key="1">
    <citation type="submission" date="2018-02" db="EMBL/GenBank/DDBJ databases">
        <title>Genomic Encyclopedia of Archaeal and Bacterial Type Strains, Phase II (KMG-II): from individual species to whole genera.</title>
        <authorList>
            <person name="Goeker M."/>
        </authorList>
    </citation>
    <scope>NUCLEOTIDE SEQUENCE [LARGE SCALE GENOMIC DNA]</scope>
    <source>
        <strain evidence="2 3">YU 961-1</strain>
    </source>
</reference>
<evidence type="ECO:0000256" key="1">
    <source>
        <dbReference type="SAM" id="Phobius"/>
    </source>
</evidence>
<feature type="transmembrane region" description="Helical" evidence="1">
    <location>
        <begin position="274"/>
        <end position="294"/>
    </location>
</feature>
<sequence length="371" mass="38746">MLLLMVFVTLLVACLAVVVAGWVARVRHEIRRRELDLPAYLLDVATRLLPAERREWGAAMRAELAHIDHGPARWSFTAGATWAAALPSPRRPAVFVVAGLGTLVSGAAAVAAYRFVPEALLFVVTTGVVLTGYLTVRVAWPVSTPVVRSGRLFGVVMLLGTAGCVAAVCYAVRTHPAAGRDPARLFNMVLAVVVIGYVVLAARARRADFRVLGWAAVAATGCAAVWAVPALSRPLGVDGLPESTFLAAGAVILLAAVPAAAVTGTWRAGGRVGLWSGLLAALAVFLLGMLNTLADQAYVLDNPDDVIAFDRSGTADLAGFVIGDNLGGLVLALVWIPVVATSLGLLGGALGAGLHPRYRRTRDLAAELMRG</sequence>
<keyword evidence="1" id="KW-1133">Transmembrane helix</keyword>
<dbReference type="AlphaFoldDB" id="A0A2S6GPT9"/>
<accession>A0A2S6GPT9</accession>
<feature type="transmembrane region" description="Helical" evidence="1">
    <location>
        <begin position="329"/>
        <end position="354"/>
    </location>
</feature>
<feature type="transmembrane region" description="Helical" evidence="1">
    <location>
        <begin position="119"/>
        <end position="140"/>
    </location>
</feature>
<dbReference type="RefSeq" id="WP_104479969.1">
    <property type="nucleotide sequence ID" value="NZ_CP154825.1"/>
</dbReference>
<protein>
    <submittedName>
        <fullName evidence="2">Uncharacterized protein</fullName>
    </submittedName>
</protein>
<dbReference type="Proteomes" id="UP000239203">
    <property type="component" value="Unassembled WGS sequence"/>
</dbReference>
<evidence type="ECO:0000313" key="3">
    <source>
        <dbReference type="Proteomes" id="UP000239203"/>
    </source>
</evidence>
<keyword evidence="3" id="KW-1185">Reference proteome</keyword>
<proteinExistence type="predicted"/>
<keyword evidence="1" id="KW-0812">Transmembrane</keyword>
<feature type="transmembrane region" description="Helical" evidence="1">
    <location>
        <begin position="152"/>
        <end position="173"/>
    </location>
</feature>
<feature type="transmembrane region" description="Helical" evidence="1">
    <location>
        <begin position="185"/>
        <end position="204"/>
    </location>
</feature>
<evidence type="ECO:0000313" key="2">
    <source>
        <dbReference type="EMBL" id="PPK67229.1"/>
    </source>
</evidence>
<dbReference type="EMBL" id="PTIX01000008">
    <property type="protein sequence ID" value="PPK67229.1"/>
    <property type="molecule type" value="Genomic_DNA"/>
</dbReference>
<comment type="caution">
    <text evidence="2">The sequence shown here is derived from an EMBL/GenBank/DDBJ whole genome shotgun (WGS) entry which is preliminary data.</text>
</comment>
<keyword evidence="1" id="KW-0472">Membrane</keyword>
<feature type="transmembrane region" description="Helical" evidence="1">
    <location>
        <begin position="211"/>
        <end position="231"/>
    </location>
</feature>
<feature type="transmembrane region" description="Helical" evidence="1">
    <location>
        <begin position="6"/>
        <end position="24"/>
    </location>
</feature>
<dbReference type="OrthoDB" id="3292770at2"/>
<gene>
    <name evidence="2" type="ORF">CLV40_108228</name>
</gene>
<feature type="transmembrane region" description="Helical" evidence="1">
    <location>
        <begin position="93"/>
        <end position="113"/>
    </location>
</feature>
<organism evidence="2 3">
    <name type="scientific">Actinokineospora auranticolor</name>
    <dbReference type="NCBI Taxonomy" id="155976"/>
    <lineage>
        <taxon>Bacteria</taxon>
        <taxon>Bacillati</taxon>
        <taxon>Actinomycetota</taxon>
        <taxon>Actinomycetes</taxon>
        <taxon>Pseudonocardiales</taxon>
        <taxon>Pseudonocardiaceae</taxon>
        <taxon>Actinokineospora</taxon>
    </lineage>
</organism>
<name>A0A2S6GPT9_9PSEU</name>